<proteinExistence type="predicted"/>
<dbReference type="Pfam" id="PF11709">
    <property type="entry name" value="Mit_ribos_Mrp51"/>
    <property type="match status" value="1"/>
</dbReference>
<protein>
    <submittedName>
        <fullName evidence="2">Mitochondrial ribosomal protein MRP51</fullName>
    </submittedName>
</protein>
<sequence>MFPENQLFFRISKTLPLSSTSMAAVNASPAANLLRKSRLFALPQALNLHPENPTIRVRSESNTATLPHPIRASIITPRSSLLKGDWGLKRPLPALSTSNKSRKPVVRVNAIDTFEHVTDFESAQDHTVTLRKFQELHMPMSLPARANYTQSITTRHESPFETHLDNTATSEGIDKPGARRYRHTGPFLPGLSEADFNTYLKKVQREKPELLRKLRERFATQLNTERRKQAQDNGEELEALAPVQVTDEDFQKYLRVLRSDPGALGLAIFDLLDLPSGLPVPRERFGPDCYQSPGTVLSSPEYSVRGPPSTHPSGGISYTRSHALTYNHPEHGPQVYQRPAEARVLRRKGRFKGASFRAIVGVGGIALEDGEPKTFSDPNAPHGITYFDSAIPGGAKYYVTPYRAMMESDGRIRLAVHRAEPQTRFAYGVQNYQKPEAAATTRSDSSRLRRRPIQRLDRSRTDSLSEPLPLPAEPTEDVARNLMRTLTQR</sequence>
<accession>A0ABR4KXS5</accession>
<evidence type="ECO:0000313" key="3">
    <source>
        <dbReference type="Proteomes" id="UP001610446"/>
    </source>
</evidence>
<organism evidence="2 3">
    <name type="scientific">Aspergillus pseudoustus</name>
    <dbReference type="NCBI Taxonomy" id="1810923"/>
    <lineage>
        <taxon>Eukaryota</taxon>
        <taxon>Fungi</taxon>
        <taxon>Dikarya</taxon>
        <taxon>Ascomycota</taxon>
        <taxon>Pezizomycotina</taxon>
        <taxon>Eurotiomycetes</taxon>
        <taxon>Eurotiomycetidae</taxon>
        <taxon>Eurotiales</taxon>
        <taxon>Aspergillaceae</taxon>
        <taxon>Aspergillus</taxon>
        <taxon>Aspergillus subgen. Nidulantes</taxon>
    </lineage>
</organism>
<dbReference type="PANTHER" id="PTHR28058">
    <property type="entry name" value="37S RIBOSOMAL PROTEIN MRP51, MITOCHONDRIAL"/>
    <property type="match status" value="1"/>
</dbReference>
<evidence type="ECO:0000256" key="1">
    <source>
        <dbReference type="SAM" id="MobiDB-lite"/>
    </source>
</evidence>
<name>A0ABR4KXS5_9EURO</name>
<dbReference type="InterPro" id="IPR016712">
    <property type="entry name" value="Rbsml_bS1m-like"/>
</dbReference>
<feature type="compositionally biased region" description="Basic and acidic residues" evidence="1">
    <location>
        <begin position="454"/>
        <end position="463"/>
    </location>
</feature>
<reference evidence="2 3" key="1">
    <citation type="submission" date="2024-07" db="EMBL/GenBank/DDBJ databases">
        <title>Section-level genome sequencing and comparative genomics of Aspergillus sections Usti and Cavernicolus.</title>
        <authorList>
            <consortium name="Lawrence Berkeley National Laboratory"/>
            <person name="Nybo J.L."/>
            <person name="Vesth T.C."/>
            <person name="Theobald S."/>
            <person name="Frisvad J.C."/>
            <person name="Larsen T.O."/>
            <person name="Kjaerboelling I."/>
            <person name="Rothschild-Mancinelli K."/>
            <person name="Lyhne E.K."/>
            <person name="Kogle M.E."/>
            <person name="Barry K."/>
            <person name="Clum A."/>
            <person name="Na H."/>
            <person name="Ledsgaard L."/>
            <person name="Lin J."/>
            <person name="Lipzen A."/>
            <person name="Kuo A."/>
            <person name="Riley R."/>
            <person name="Mondo S."/>
            <person name="Labutti K."/>
            <person name="Haridas S."/>
            <person name="Pangalinan J."/>
            <person name="Salamov A.A."/>
            <person name="Simmons B.A."/>
            <person name="Magnuson J.K."/>
            <person name="Chen J."/>
            <person name="Drula E."/>
            <person name="Henrissat B."/>
            <person name="Wiebenga A."/>
            <person name="Lubbers R.J."/>
            <person name="Gomes A.C."/>
            <person name="Makela M.R."/>
            <person name="Stajich J."/>
            <person name="Grigoriev I.V."/>
            <person name="Mortensen U.H."/>
            <person name="De Vries R.P."/>
            <person name="Baker S.E."/>
            <person name="Andersen M.R."/>
        </authorList>
    </citation>
    <scope>NUCLEOTIDE SEQUENCE [LARGE SCALE GENOMIC DNA]</scope>
    <source>
        <strain evidence="2 3">CBS 123904</strain>
    </source>
</reference>
<evidence type="ECO:0000313" key="2">
    <source>
        <dbReference type="EMBL" id="KAL2856589.1"/>
    </source>
</evidence>
<keyword evidence="2" id="KW-0689">Ribosomal protein</keyword>
<comment type="caution">
    <text evidence="2">The sequence shown here is derived from an EMBL/GenBank/DDBJ whole genome shotgun (WGS) entry which is preliminary data.</text>
</comment>
<gene>
    <name evidence="2" type="ORF">BJY01DRAFT_203063</name>
</gene>
<feature type="region of interest" description="Disordered" evidence="1">
    <location>
        <begin position="426"/>
        <end position="489"/>
    </location>
</feature>
<dbReference type="GO" id="GO:0005840">
    <property type="term" value="C:ribosome"/>
    <property type="evidence" value="ECO:0007669"/>
    <property type="project" value="UniProtKB-KW"/>
</dbReference>
<keyword evidence="2" id="KW-0687">Ribonucleoprotein</keyword>
<dbReference type="Proteomes" id="UP001610446">
    <property type="component" value="Unassembled WGS sequence"/>
</dbReference>
<dbReference type="PANTHER" id="PTHR28058:SF1">
    <property type="entry name" value="SMALL RIBOSOMAL SUBUNIT PROTEIN BS1M"/>
    <property type="match status" value="1"/>
</dbReference>
<dbReference type="EMBL" id="JBFXLU010000006">
    <property type="protein sequence ID" value="KAL2856589.1"/>
    <property type="molecule type" value="Genomic_DNA"/>
</dbReference>
<keyword evidence="3" id="KW-1185">Reference proteome</keyword>